<evidence type="ECO:0000313" key="3">
    <source>
        <dbReference type="Proteomes" id="UP000828390"/>
    </source>
</evidence>
<sequence>MRCLKRILEIKWQDRIPHSDIQEPAGIPNIYAIQLATGTRPSSMRHYSRNLGNSRRGSHRLTTVNTQRHRGS</sequence>
<protein>
    <submittedName>
        <fullName evidence="2">Uncharacterized protein</fullName>
    </submittedName>
</protein>
<reference evidence="2" key="1">
    <citation type="journal article" date="2019" name="bioRxiv">
        <title>The Genome of the Zebra Mussel, Dreissena polymorpha: A Resource for Invasive Species Research.</title>
        <authorList>
            <person name="McCartney M.A."/>
            <person name="Auch B."/>
            <person name="Kono T."/>
            <person name="Mallez S."/>
            <person name="Zhang Y."/>
            <person name="Obille A."/>
            <person name="Becker A."/>
            <person name="Abrahante J.E."/>
            <person name="Garbe J."/>
            <person name="Badalamenti J.P."/>
            <person name="Herman A."/>
            <person name="Mangelson H."/>
            <person name="Liachko I."/>
            <person name="Sullivan S."/>
            <person name="Sone E.D."/>
            <person name="Koren S."/>
            <person name="Silverstein K.A.T."/>
            <person name="Beckman K.B."/>
            <person name="Gohl D.M."/>
        </authorList>
    </citation>
    <scope>NUCLEOTIDE SEQUENCE</scope>
    <source>
        <strain evidence="2">Duluth1</strain>
        <tissue evidence="2">Whole animal</tissue>
    </source>
</reference>
<proteinExistence type="predicted"/>
<reference evidence="2" key="2">
    <citation type="submission" date="2020-11" db="EMBL/GenBank/DDBJ databases">
        <authorList>
            <person name="McCartney M.A."/>
            <person name="Auch B."/>
            <person name="Kono T."/>
            <person name="Mallez S."/>
            <person name="Becker A."/>
            <person name="Gohl D.M."/>
            <person name="Silverstein K.A.T."/>
            <person name="Koren S."/>
            <person name="Bechman K.B."/>
            <person name="Herman A."/>
            <person name="Abrahante J.E."/>
            <person name="Garbe J."/>
        </authorList>
    </citation>
    <scope>NUCLEOTIDE SEQUENCE</scope>
    <source>
        <strain evidence="2">Duluth1</strain>
        <tissue evidence="2">Whole animal</tissue>
    </source>
</reference>
<dbReference type="EMBL" id="JAIWYP010000014">
    <property type="protein sequence ID" value="KAH3708373.1"/>
    <property type="molecule type" value="Genomic_DNA"/>
</dbReference>
<feature type="compositionally biased region" description="Polar residues" evidence="1">
    <location>
        <begin position="50"/>
        <end position="66"/>
    </location>
</feature>
<dbReference type="AlphaFoldDB" id="A0A9D3YWG7"/>
<organism evidence="2 3">
    <name type="scientific">Dreissena polymorpha</name>
    <name type="common">Zebra mussel</name>
    <name type="synonym">Mytilus polymorpha</name>
    <dbReference type="NCBI Taxonomy" id="45954"/>
    <lineage>
        <taxon>Eukaryota</taxon>
        <taxon>Metazoa</taxon>
        <taxon>Spiralia</taxon>
        <taxon>Lophotrochozoa</taxon>
        <taxon>Mollusca</taxon>
        <taxon>Bivalvia</taxon>
        <taxon>Autobranchia</taxon>
        <taxon>Heteroconchia</taxon>
        <taxon>Euheterodonta</taxon>
        <taxon>Imparidentia</taxon>
        <taxon>Neoheterodontei</taxon>
        <taxon>Myida</taxon>
        <taxon>Dreissenoidea</taxon>
        <taxon>Dreissenidae</taxon>
        <taxon>Dreissena</taxon>
    </lineage>
</organism>
<gene>
    <name evidence="2" type="ORF">DPMN_067822</name>
</gene>
<feature type="region of interest" description="Disordered" evidence="1">
    <location>
        <begin position="39"/>
        <end position="72"/>
    </location>
</feature>
<accession>A0A9D3YWG7</accession>
<dbReference type="Proteomes" id="UP000828390">
    <property type="component" value="Unassembled WGS sequence"/>
</dbReference>
<keyword evidence="3" id="KW-1185">Reference proteome</keyword>
<comment type="caution">
    <text evidence="2">The sequence shown here is derived from an EMBL/GenBank/DDBJ whole genome shotgun (WGS) entry which is preliminary data.</text>
</comment>
<evidence type="ECO:0000256" key="1">
    <source>
        <dbReference type="SAM" id="MobiDB-lite"/>
    </source>
</evidence>
<evidence type="ECO:0000313" key="2">
    <source>
        <dbReference type="EMBL" id="KAH3708373.1"/>
    </source>
</evidence>
<name>A0A9D3YWG7_DREPO</name>